<reference evidence="3 4" key="1">
    <citation type="journal article" date="2007" name="Science">
        <title>Sea anemone genome reveals ancestral eumetazoan gene repertoire and genomic organization.</title>
        <authorList>
            <person name="Putnam N.H."/>
            <person name="Srivastava M."/>
            <person name="Hellsten U."/>
            <person name="Dirks B."/>
            <person name="Chapman J."/>
            <person name="Salamov A."/>
            <person name="Terry A."/>
            <person name="Shapiro H."/>
            <person name="Lindquist E."/>
            <person name="Kapitonov V.V."/>
            <person name="Jurka J."/>
            <person name="Genikhovich G."/>
            <person name="Grigoriev I.V."/>
            <person name="Lucas S.M."/>
            <person name="Steele R.E."/>
            <person name="Finnerty J.R."/>
            <person name="Technau U."/>
            <person name="Martindale M.Q."/>
            <person name="Rokhsar D.S."/>
        </authorList>
    </citation>
    <scope>NUCLEOTIDE SEQUENCE [LARGE SCALE GENOMIC DNA]</scope>
    <source>
        <strain evidence="4">CH2 X CH6</strain>
    </source>
</reference>
<dbReference type="HOGENOM" id="CLU_974181_0_0_1"/>
<dbReference type="CDD" id="cd00934">
    <property type="entry name" value="PTB"/>
    <property type="match status" value="1"/>
</dbReference>
<dbReference type="Proteomes" id="UP000001593">
    <property type="component" value="Unassembled WGS sequence"/>
</dbReference>
<feature type="region of interest" description="Disordered" evidence="1">
    <location>
        <begin position="229"/>
        <end position="249"/>
    </location>
</feature>
<dbReference type="PANTHER" id="PTHR11232:SF45">
    <property type="entry name" value="GENE 7694-RELATED"/>
    <property type="match status" value="1"/>
</dbReference>
<dbReference type="InParanoid" id="A7SFZ0"/>
<name>A7SFZ0_NEMVE</name>
<dbReference type="EMBL" id="DS469648">
    <property type="protein sequence ID" value="EDO37346.1"/>
    <property type="molecule type" value="Genomic_DNA"/>
</dbReference>
<dbReference type="STRING" id="45351.A7SFZ0"/>
<accession>A7SFZ0</accession>
<dbReference type="InterPro" id="IPR011993">
    <property type="entry name" value="PH-like_dom_sf"/>
</dbReference>
<evidence type="ECO:0000313" key="3">
    <source>
        <dbReference type="EMBL" id="EDO37346.1"/>
    </source>
</evidence>
<dbReference type="SUPFAM" id="SSF50729">
    <property type="entry name" value="PH domain-like"/>
    <property type="match status" value="1"/>
</dbReference>
<feature type="region of interest" description="Disordered" evidence="1">
    <location>
        <begin position="266"/>
        <end position="286"/>
    </location>
</feature>
<organism evidence="3 4">
    <name type="scientific">Nematostella vectensis</name>
    <name type="common">Starlet sea anemone</name>
    <dbReference type="NCBI Taxonomy" id="45351"/>
    <lineage>
        <taxon>Eukaryota</taxon>
        <taxon>Metazoa</taxon>
        <taxon>Cnidaria</taxon>
        <taxon>Anthozoa</taxon>
        <taxon>Hexacorallia</taxon>
        <taxon>Actiniaria</taxon>
        <taxon>Edwardsiidae</taxon>
        <taxon>Nematostella</taxon>
    </lineage>
</organism>
<dbReference type="SMART" id="SM00462">
    <property type="entry name" value="PTB"/>
    <property type="match status" value="1"/>
</dbReference>
<dbReference type="eggNOG" id="ENOG502SYVW">
    <property type="taxonomic scope" value="Eukaryota"/>
</dbReference>
<dbReference type="PhylomeDB" id="A7SFZ0"/>
<evidence type="ECO:0000259" key="2">
    <source>
        <dbReference type="PROSITE" id="PS01179"/>
    </source>
</evidence>
<dbReference type="InterPro" id="IPR051133">
    <property type="entry name" value="Adapter_Engulfment-Domain"/>
</dbReference>
<protein>
    <recommendedName>
        <fullName evidence="2">PID domain-containing protein</fullName>
    </recommendedName>
</protein>
<feature type="domain" description="PID" evidence="2">
    <location>
        <begin position="29"/>
        <end position="156"/>
    </location>
</feature>
<dbReference type="InterPro" id="IPR006020">
    <property type="entry name" value="PTB/PI_dom"/>
</dbReference>
<proteinExistence type="predicted"/>
<dbReference type="KEGG" id="nve:5508861"/>
<dbReference type="AlphaFoldDB" id="A7SFZ0"/>
<gene>
    <name evidence="3" type="ORF">NEMVEDRAFT_v1g211681</name>
</gene>
<dbReference type="PROSITE" id="PS01179">
    <property type="entry name" value="PID"/>
    <property type="match status" value="1"/>
</dbReference>
<sequence length="286" mass="31947">MFLSSKRVHKGLQQLNQDGIDDKDRVLAGAEFPTQYVGSIEVSGFSGTGSGKTKTAVEYVFQRSKQGKKAKRMIMTVSYQTLSVKTYEGKLVASFPISKVTFCNVDSKYEKAFVFVARDDPDSPFKAYVFMCETKAKAMELFKLVSLAFSVNYELYQASLVRQANLKADARHGITPCNGKMPLESENRMRFQNHDTAGTIVFDQSAFQISSDEVSLSAVPKRFTEDVTRARSHTDPHAYPNYNQNSIASKNDDDFEAEFTQLAKSRSNTASNVHQVSSQPWGLQFG</sequence>
<evidence type="ECO:0000313" key="4">
    <source>
        <dbReference type="Proteomes" id="UP000001593"/>
    </source>
</evidence>
<keyword evidence="4" id="KW-1185">Reference proteome</keyword>
<dbReference type="Gene3D" id="2.30.29.30">
    <property type="entry name" value="Pleckstrin-homology domain (PH domain)/Phosphotyrosine-binding domain (PTB)"/>
    <property type="match status" value="1"/>
</dbReference>
<evidence type="ECO:0000256" key="1">
    <source>
        <dbReference type="SAM" id="MobiDB-lite"/>
    </source>
</evidence>
<dbReference type="PANTHER" id="PTHR11232">
    <property type="entry name" value="PHOSPHOTYROSINE INTERACTION DOMAIN-CONTAINING FAMILY MEMBER"/>
    <property type="match status" value="1"/>
</dbReference>
<dbReference type="Pfam" id="PF00640">
    <property type="entry name" value="PID"/>
    <property type="match status" value="1"/>
</dbReference>
<dbReference type="OrthoDB" id="5955446at2759"/>